<organism evidence="5">
    <name type="scientific">Micromonas pusilla (strain CCMP1545)</name>
    <name type="common">Picoplanktonic green alga</name>
    <dbReference type="NCBI Taxonomy" id="564608"/>
    <lineage>
        <taxon>Eukaryota</taxon>
        <taxon>Viridiplantae</taxon>
        <taxon>Chlorophyta</taxon>
        <taxon>Mamiellophyceae</taxon>
        <taxon>Mamiellales</taxon>
        <taxon>Mamiellaceae</taxon>
        <taxon>Micromonas</taxon>
    </lineage>
</organism>
<keyword evidence="5" id="KW-1185">Reference proteome</keyword>
<feature type="non-terminal residue" evidence="4">
    <location>
        <position position="1"/>
    </location>
</feature>
<dbReference type="SUPFAM" id="SSF54637">
    <property type="entry name" value="Thioesterase/thiol ester dehydrase-isomerase"/>
    <property type="match status" value="1"/>
</dbReference>
<evidence type="ECO:0000256" key="2">
    <source>
        <dbReference type="ARBA" id="ARBA00022801"/>
    </source>
</evidence>
<evidence type="ECO:0000313" key="5">
    <source>
        <dbReference type="Proteomes" id="UP000001876"/>
    </source>
</evidence>
<dbReference type="RefSeq" id="XP_003059911.1">
    <property type="nucleotide sequence ID" value="XM_003059865.1"/>
</dbReference>
<dbReference type="InterPro" id="IPR003736">
    <property type="entry name" value="PAAI_dom"/>
</dbReference>
<feature type="non-terminal residue" evidence="4">
    <location>
        <position position="88"/>
    </location>
</feature>
<dbReference type="Gene3D" id="3.10.129.10">
    <property type="entry name" value="Hotdog Thioesterase"/>
    <property type="match status" value="1"/>
</dbReference>
<name>C1MWE6_MICPC</name>
<dbReference type="Proteomes" id="UP000001876">
    <property type="component" value="Unassembled WGS sequence"/>
</dbReference>
<sequence>DGTCRCRFPVARRAQNRYGALHGGCAATLVDVVSTAALLTVCGDPGVSASLNVIYASPGPGGTDVDVEARVLKHGRSLAFLEVSIWTR</sequence>
<dbReference type="Pfam" id="PF03061">
    <property type="entry name" value="4HBT"/>
    <property type="match status" value="1"/>
</dbReference>
<protein>
    <submittedName>
        <fullName evidence="4">Predicted protein</fullName>
    </submittedName>
</protein>
<dbReference type="EMBL" id="GG663741">
    <property type="protein sequence ID" value="EEH55863.1"/>
    <property type="molecule type" value="Genomic_DNA"/>
</dbReference>
<accession>C1MWE6</accession>
<dbReference type="OrthoDB" id="46529at2759"/>
<dbReference type="CDD" id="cd03443">
    <property type="entry name" value="PaaI_thioesterase"/>
    <property type="match status" value="1"/>
</dbReference>
<dbReference type="AlphaFoldDB" id="C1MWE6"/>
<evidence type="ECO:0000313" key="4">
    <source>
        <dbReference type="EMBL" id="EEH55863.1"/>
    </source>
</evidence>
<keyword evidence="2" id="KW-0378">Hydrolase</keyword>
<dbReference type="GeneID" id="9685350"/>
<dbReference type="STRING" id="564608.C1MWE6"/>
<gene>
    <name evidence="4" type="ORF">MICPUCDRAFT_8757</name>
</gene>
<comment type="similarity">
    <text evidence="1">Belongs to the thioesterase PaaI family.</text>
</comment>
<dbReference type="eggNOG" id="KOG3328">
    <property type="taxonomic scope" value="Eukaryota"/>
</dbReference>
<dbReference type="NCBIfam" id="TIGR00369">
    <property type="entry name" value="unchar_dom_1"/>
    <property type="match status" value="1"/>
</dbReference>
<dbReference type="InterPro" id="IPR039298">
    <property type="entry name" value="ACOT13"/>
</dbReference>
<dbReference type="InterPro" id="IPR006683">
    <property type="entry name" value="Thioestr_dom"/>
</dbReference>
<proteinExistence type="inferred from homology"/>
<dbReference type="GO" id="GO:0047617">
    <property type="term" value="F:fatty acyl-CoA hydrolase activity"/>
    <property type="evidence" value="ECO:0007669"/>
    <property type="project" value="InterPro"/>
</dbReference>
<dbReference type="InterPro" id="IPR029069">
    <property type="entry name" value="HotDog_dom_sf"/>
</dbReference>
<evidence type="ECO:0000259" key="3">
    <source>
        <dbReference type="Pfam" id="PF03061"/>
    </source>
</evidence>
<dbReference type="KEGG" id="mpp:MICPUCDRAFT_8757"/>
<dbReference type="PANTHER" id="PTHR21660:SF1">
    <property type="entry name" value="ACYL-COENZYME A THIOESTERASE 13"/>
    <property type="match status" value="1"/>
</dbReference>
<dbReference type="PANTHER" id="PTHR21660">
    <property type="entry name" value="THIOESTERASE SUPERFAMILY MEMBER-RELATED"/>
    <property type="match status" value="1"/>
</dbReference>
<evidence type="ECO:0000256" key="1">
    <source>
        <dbReference type="ARBA" id="ARBA00008324"/>
    </source>
</evidence>
<reference evidence="4 5" key="1">
    <citation type="journal article" date="2009" name="Science">
        <title>Green evolution and dynamic adaptations revealed by genomes of the marine picoeukaryotes Micromonas.</title>
        <authorList>
            <person name="Worden A.Z."/>
            <person name="Lee J.H."/>
            <person name="Mock T."/>
            <person name="Rouze P."/>
            <person name="Simmons M.P."/>
            <person name="Aerts A.L."/>
            <person name="Allen A.E."/>
            <person name="Cuvelier M.L."/>
            <person name="Derelle E."/>
            <person name="Everett M.V."/>
            <person name="Foulon E."/>
            <person name="Grimwood J."/>
            <person name="Gundlach H."/>
            <person name="Henrissat B."/>
            <person name="Napoli C."/>
            <person name="McDonald S.M."/>
            <person name="Parker M.S."/>
            <person name="Rombauts S."/>
            <person name="Salamov A."/>
            <person name="Von Dassow P."/>
            <person name="Badger J.H."/>
            <person name="Coutinho P.M."/>
            <person name="Demir E."/>
            <person name="Dubchak I."/>
            <person name="Gentemann C."/>
            <person name="Eikrem W."/>
            <person name="Gready J.E."/>
            <person name="John U."/>
            <person name="Lanier W."/>
            <person name="Lindquist E.A."/>
            <person name="Lucas S."/>
            <person name="Mayer K.F."/>
            <person name="Moreau H."/>
            <person name="Not F."/>
            <person name="Otillar R."/>
            <person name="Panaud O."/>
            <person name="Pangilinan J."/>
            <person name="Paulsen I."/>
            <person name="Piegu B."/>
            <person name="Poliakov A."/>
            <person name="Robbens S."/>
            <person name="Schmutz J."/>
            <person name="Toulza E."/>
            <person name="Wyss T."/>
            <person name="Zelensky A."/>
            <person name="Zhou K."/>
            <person name="Armbrust E.V."/>
            <person name="Bhattacharya D."/>
            <person name="Goodenough U.W."/>
            <person name="Van de Peer Y."/>
            <person name="Grigoriev I.V."/>
        </authorList>
    </citation>
    <scope>NUCLEOTIDE SEQUENCE [LARGE SCALE GENOMIC DNA]</scope>
    <source>
        <strain evidence="4 5">CCMP1545</strain>
    </source>
</reference>
<feature type="domain" description="Thioesterase" evidence="3">
    <location>
        <begin position="18"/>
        <end position="87"/>
    </location>
</feature>